<evidence type="ECO:0000256" key="1">
    <source>
        <dbReference type="ARBA" id="ARBA00001933"/>
    </source>
</evidence>
<sequence>MTLHKSPALDEIFSSLLARRKSRGLLRDLTTPDKNLVDFSSNDYLSISRRPEVKQAYISQIQRLDELGFGEFALGSGGSRLLDGNTELAKSLERRLADFHGSEAGLLFNSGYEANTGLLASAPQAGDVVIFDEAIHASVHAGIKLSRSELNIPFAHNCVWKQSGGVDHHHDDYSQSAIAGIRSLEGTLEALLEGESGAAILAGKSHVFVAVEALYSMDGDVAPLREVVQCVEKHLPMGNGLIIVDEAHSNGIFGDRGKGLVCQLGLEHRIWASVLTFGKAMGCSGAIILCSQITRAYLINYARTFIYTTAMGPPGLLSIQVAHDFVASSHADALRRKLQGLILHVHARLGSICQRHDPSATIVRLRAVSPHSPIIPIFTSRAKSLARHCQSQGLMVRAIVAPTVPHGSDRVRICLHAGNTDDDCNKLCKAIEEWLSLQFISGEQGPPKVAYPIKNRL</sequence>
<evidence type="ECO:0000256" key="4">
    <source>
        <dbReference type="ARBA" id="ARBA00022898"/>
    </source>
</evidence>
<keyword evidence="7" id="KW-1185">Reference proteome</keyword>
<comment type="caution">
    <text evidence="6">The sequence shown here is derived from an EMBL/GenBank/DDBJ whole genome shotgun (WGS) entry which is preliminary data.</text>
</comment>
<dbReference type="InterPro" id="IPR015422">
    <property type="entry name" value="PyrdxlP-dep_Trfase_small"/>
</dbReference>
<dbReference type="EMBL" id="JAPEVB010000001">
    <property type="protein sequence ID" value="KAJ4396710.1"/>
    <property type="molecule type" value="Genomic_DNA"/>
</dbReference>
<dbReference type="InterPro" id="IPR050087">
    <property type="entry name" value="AON_synthase_class-II"/>
</dbReference>
<keyword evidence="3" id="KW-0808">Transferase</keyword>
<dbReference type="InterPro" id="IPR015421">
    <property type="entry name" value="PyrdxlP-dep_Trfase_major"/>
</dbReference>
<dbReference type="GO" id="GO:0016740">
    <property type="term" value="F:transferase activity"/>
    <property type="evidence" value="ECO:0007669"/>
    <property type="project" value="UniProtKB-KW"/>
</dbReference>
<dbReference type="OrthoDB" id="2382073at2759"/>
<reference evidence="6" key="1">
    <citation type="submission" date="2022-10" db="EMBL/GenBank/DDBJ databases">
        <title>Tapping the CABI collections for fungal endophytes: first genome assemblies for Collariella, Neodidymelliopsis, Ascochyta clinopodiicola, Didymella pomorum, Didymosphaeria variabile, Neocosmospora piperis and Neocucurbitaria cava.</title>
        <authorList>
            <person name="Hill R."/>
        </authorList>
    </citation>
    <scope>NUCLEOTIDE SEQUENCE</scope>
    <source>
        <strain evidence="6">IMI 355082</strain>
    </source>
</reference>
<evidence type="ECO:0000256" key="3">
    <source>
        <dbReference type="ARBA" id="ARBA00022679"/>
    </source>
</evidence>
<organism evidence="6 7">
    <name type="scientific">Gnomoniopsis smithogilvyi</name>
    <dbReference type="NCBI Taxonomy" id="1191159"/>
    <lineage>
        <taxon>Eukaryota</taxon>
        <taxon>Fungi</taxon>
        <taxon>Dikarya</taxon>
        <taxon>Ascomycota</taxon>
        <taxon>Pezizomycotina</taxon>
        <taxon>Sordariomycetes</taxon>
        <taxon>Sordariomycetidae</taxon>
        <taxon>Diaporthales</taxon>
        <taxon>Gnomoniaceae</taxon>
        <taxon>Gnomoniopsis</taxon>
    </lineage>
</organism>
<dbReference type="Gene3D" id="3.90.1150.10">
    <property type="entry name" value="Aspartate Aminotransferase, domain 1"/>
    <property type="match status" value="1"/>
</dbReference>
<dbReference type="Gene3D" id="3.40.640.10">
    <property type="entry name" value="Type I PLP-dependent aspartate aminotransferase-like (Major domain)"/>
    <property type="match status" value="1"/>
</dbReference>
<keyword evidence="4" id="KW-0663">Pyridoxal phosphate</keyword>
<comment type="similarity">
    <text evidence="2">Belongs to the class-II pyridoxal-phosphate-dependent aminotransferase family. BioF subfamily.</text>
</comment>
<evidence type="ECO:0000313" key="7">
    <source>
        <dbReference type="Proteomes" id="UP001140453"/>
    </source>
</evidence>
<evidence type="ECO:0000259" key="5">
    <source>
        <dbReference type="Pfam" id="PF00155"/>
    </source>
</evidence>
<gene>
    <name evidence="6" type="ORF">N0V93_000931</name>
</gene>
<dbReference type="PANTHER" id="PTHR13693:SF77">
    <property type="entry name" value="8-AMINO-7-OXONONANOATE SYNTHASE"/>
    <property type="match status" value="1"/>
</dbReference>
<proteinExistence type="inferred from homology"/>
<name>A0A9W9D265_9PEZI</name>
<dbReference type="InterPro" id="IPR015424">
    <property type="entry name" value="PyrdxlP-dep_Trfase"/>
</dbReference>
<comment type="cofactor">
    <cofactor evidence="1">
        <name>pyridoxal 5'-phosphate</name>
        <dbReference type="ChEBI" id="CHEBI:597326"/>
    </cofactor>
</comment>
<dbReference type="Pfam" id="PF00155">
    <property type="entry name" value="Aminotran_1_2"/>
    <property type="match status" value="1"/>
</dbReference>
<dbReference type="InterPro" id="IPR004839">
    <property type="entry name" value="Aminotransferase_I/II_large"/>
</dbReference>
<evidence type="ECO:0000313" key="6">
    <source>
        <dbReference type="EMBL" id="KAJ4396710.1"/>
    </source>
</evidence>
<dbReference type="GO" id="GO:0030170">
    <property type="term" value="F:pyridoxal phosphate binding"/>
    <property type="evidence" value="ECO:0007669"/>
    <property type="project" value="InterPro"/>
</dbReference>
<dbReference type="SUPFAM" id="SSF53383">
    <property type="entry name" value="PLP-dependent transferases"/>
    <property type="match status" value="1"/>
</dbReference>
<feature type="domain" description="Aminotransferase class I/classII large" evidence="5">
    <location>
        <begin position="35"/>
        <end position="431"/>
    </location>
</feature>
<dbReference type="AlphaFoldDB" id="A0A9W9D265"/>
<dbReference type="GO" id="GO:0009102">
    <property type="term" value="P:biotin biosynthetic process"/>
    <property type="evidence" value="ECO:0007669"/>
    <property type="project" value="TreeGrafter"/>
</dbReference>
<protein>
    <recommendedName>
        <fullName evidence="5">Aminotransferase class I/classII large domain-containing protein</fullName>
    </recommendedName>
</protein>
<accession>A0A9W9D265</accession>
<evidence type="ECO:0000256" key="2">
    <source>
        <dbReference type="ARBA" id="ARBA00010008"/>
    </source>
</evidence>
<dbReference type="Proteomes" id="UP001140453">
    <property type="component" value="Unassembled WGS sequence"/>
</dbReference>
<dbReference type="PANTHER" id="PTHR13693">
    <property type="entry name" value="CLASS II AMINOTRANSFERASE/8-AMINO-7-OXONONANOATE SYNTHASE"/>
    <property type="match status" value="1"/>
</dbReference>